<dbReference type="Proteomes" id="UP000017246">
    <property type="component" value="Unassembled WGS sequence"/>
</dbReference>
<proteinExistence type="predicted"/>
<dbReference type="EMBL" id="LN902844">
    <property type="protein sequence ID" value="CUT98740.1"/>
    <property type="molecule type" value="Genomic_DNA"/>
</dbReference>
<sequence>MWISVEWCRVDKASRPSLSTRSESVESVLSQATFGDSRCGFGVKQYLPPLSHLIRRHSFTAKISFSEGETNARAS</sequence>
<evidence type="ECO:0000313" key="1">
    <source>
        <dbReference type="EMBL" id="CUT98740.1"/>
    </source>
</evidence>
<reference evidence="1" key="2">
    <citation type="submission" date="2015-11" db="EMBL/GenBank/DDBJ databases">
        <authorList>
            <person name="Zhang Y."/>
            <person name="Guo Z."/>
        </authorList>
    </citation>
    <scope>NUCLEOTIDE SEQUENCE</scope>
</reference>
<evidence type="ECO:0000313" key="2">
    <source>
        <dbReference type="Proteomes" id="UP000017246"/>
    </source>
</evidence>
<accession>A0A0S4MKY6</accession>
<reference evidence="1" key="1">
    <citation type="journal article" date="2013" name="Nature">
        <title>The genomes of four tapeworm species reveal adaptations to parasitism.</title>
        <authorList>
            <person name="Tsai I.J."/>
            <person name="Zarowiecki M."/>
            <person name="Holroyd N."/>
            <person name="Garciarrubio A."/>
            <person name="Sanchez-Flores A."/>
            <person name="Brooks K.L."/>
            <person name="Tracey A."/>
            <person name="Bobes R.J."/>
            <person name="Fragoso G."/>
            <person name="Sciutto E."/>
            <person name="Aslett M."/>
            <person name="Beasley H."/>
            <person name="Bennett H.M."/>
            <person name="Cai J."/>
            <person name="Camicia F."/>
            <person name="Clark R."/>
            <person name="Cucher M."/>
            <person name="De Silva N."/>
            <person name="Day T.A."/>
            <person name="Deplazes P."/>
            <person name="Estrada K."/>
            <person name="Fernandez C."/>
            <person name="Holland P.W."/>
            <person name="Hou J."/>
            <person name="Hu S."/>
            <person name="Huckvale T."/>
            <person name="Hung S.S."/>
            <person name="Kamenetzky L."/>
            <person name="Keane J.A."/>
            <person name="Kiss F."/>
            <person name="Koziol U."/>
            <person name="Lambert O."/>
            <person name="Liu K."/>
            <person name="Luo X."/>
            <person name="Luo Y."/>
            <person name="Macchiaroli N."/>
            <person name="Nichol S."/>
            <person name="Paps J."/>
            <person name="Parkinson J."/>
            <person name="Pouchkina-Stantcheva N."/>
            <person name="Riddiford N."/>
            <person name="Rosenzvit M."/>
            <person name="Salinas G."/>
            <person name="Wasmuth J.D."/>
            <person name="Zamanian M."/>
            <person name="Zheng Y."/>
            <person name="Cai X."/>
            <person name="Soberon X."/>
            <person name="Olson P.D."/>
            <person name="Laclette J.P."/>
            <person name="Brehm K."/>
            <person name="Berriman M."/>
            <person name="Garciarrubio A."/>
            <person name="Bobes R.J."/>
            <person name="Fragoso G."/>
            <person name="Sanchez-Flores A."/>
            <person name="Estrada K."/>
            <person name="Cevallos M.A."/>
            <person name="Morett E."/>
            <person name="Gonzalez V."/>
            <person name="Portillo T."/>
            <person name="Ochoa-Leyva A."/>
            <person name="Jose M.V."/>
            <person name="Sciutto E."/>
            <person name="Landa A."/>
            <person name="Jimenez L."/>
            <person name="Valdes V."/>
            <person name="Carrero J.C."/>
            <person name="Larralde C."/>
            <person name="Morales-Montor J."/>
            <person name="Limon-Lason J."/>
            <person name="Soberon X."/>
            <person name="Laclette J.P."/>
        </authorList>
    </citation>
    <scope>NUCLEOTIDE SEQUENCE [LARGE SCALE GENOMIC DNA]</scope>
</reference>
<name>A0A0S4MKY6_ECHMU</name>
<protein>
    <submittedName>
        <fullName evidence="1">Phytochrome B</fullName>
    </submittedName>
</protein>
<organism evidence="1 2">
    <name type="scientific">Echinococcus multilocularis</name>
    <name type="common">Fox tapeworm</name>
    <dbReference type="NCBI Taxonomy" id="6211"/>
    <lineage>
        <taxon>Eukaryota</taxon>
        <taxon>Metazoa</taxon>
        <taxon>Spiralia</taxon>
        <taxon>Lophotrochozoa</taxon>
        <taxon>Platyhelminthes</taxon>
        <taxon>Cestoda</taxon>
        <taxon>Eucestoda</taxon>
        <taxon>Cyclophyllidea</taxon>
        <taxon>Taeniidae</taxon>
        <taxon>Echinococcus</taxon>
    </lineage>
</organism>
<dbReference type="AlphaFoldDB" id="A0A0S4MKY6"/>
<keyword evidence="2" id="KW-1185">Reference proteome</keyword>